<evidence type="ECO:0000256" key="1">
    <source>
        <dbReference type="ARBA" id="ARBA00001966"/>
    </source>
</evidence>
<keyword evidence="4" id="KW-0408">Iron</keyword>
<comment type="cofactor">
    <cofactor evidence="1">
        <name>[4Fe-4S] cluster</name>
        <dbReference type="ChEBI" id="CHEBI:49883"/>
    </cofactor>
</comment>
<reference evidence="8" key="1">
    <citation type="submission" date="2023-07" db="EMBL/GenBank/DDBJ databases">
        <title>Genomic Encyclopedia of Type Strains, Phase IV (KMG-IV): sequencing the most valuable type-strain genomes for metagenomic binning, comparative biology and taxonomic classification.</title>
        <authorList>
            <person name="Goeker M."/>
        </authorList>
    </citation>
    <scope>NUCLEOTIDE SEQUENCE</scope>
    <source>
        <strain evidence="8">DSM 26174</strain>
    </source>
</reference>
<proteinExistence type="predicted"/>
<dbReference type="GO" id="GO:0051536">
    <property type="term" value="F:iron-sulfur cluster binding"/>
    <property type="evidence" value="ECO:0007669"/>
    <property type="project" value="UniProtKB-KW"/>
</dbReference>
<organism evidence="8 9">
    <name type="scientific">Aureibacter tunicatorum</name>
    <dbReference type="NCBI Taxonomy" id="866807"/>
    <lineage>
        <taxon>Bacteria</taxon>
        <taxon>Pseudomonadati</taxon>
        <taxon>Bacteroidota</taxon>
        <taxon>Cytophagia</taxon>
        <taxon>Cytophagales</taxon>
        <taxon>Persicobacteraceae</taxon>
        <taxon>Aureibacter</taxon>
    </lineage>
</organism>
<keyword evidence="5" id="KW-0411">Iron-sulfur</keyword>
<dbReference type="SFLD" id="SFLDG01082">
    <property type="entry name" value="B12-binding_domain_containing"/>
    <property type="match status" value="1"/>
</dbReference>
<dbReference type="InterPro" id="IPR023404">
    <property type="entry name" value="rSAM_horseshoe"/>
</dbReference>
<evidence type="ECO:0000259" key="7">
    <source>
        <dbReference type="PROSITE" id="PS51918"/>
    </source>
</evidence>
<dbReference type="Pfam" id="PF04055">
    <property type="entry name" value="Radical_SAM"/>
    <property type="match status" value="1"/>
</dbReference>
<dbReference type="GO" id="GO:0031419">
    <property type="term" value="F:cobalamin binding"/>
    <property type="evidence" value="ECO:0007669"/>
    <property type="project" value="InterPro"/>
</dbReference>
<dbReference type="PROSITE" id="PS51918">
    <property type="entry name" value="RADICAL_SAM"/>
    <property type="match status" value="1"/>
</dbReference>
<dbReference type="InterPro" id="IPR006158">
    <property type="entry name" value="Cobalamin-bd"/>
</dbReference>
<dbReference type="InterPro" id="IPR007197">
    <property type="entry name" value="rSAM"/>
</dbReference>
<dbReference type="RefSeq" id="WP_374709135.1">
    <property type="nucleotide sequence ID" value="NZ_JAVDQD010000010.1"/>
</dbReference>
<dbReference type="GO" id="GO:0046872">
    <property type="term" value="F:metal ion binding"/>
    <property type="evidence" value="ECO:0007669"/>
    <property type="project" value="UniProtKB-KW"/>
</dbReference>
<feature type="domain" description="Radical SAM core" evidence="7">
    <location>
        <begin position="343"/>
        <end position="574"/>
    </location>
</feature>
<sequence>MKILLITPPLTQLNTPYPATAYLKGFLVSKGFQVAQADLGIELVLKVFNANSLRKIFDIAESREEISENIRRILKLKREYFSTIGPVVKFLQGKNSTLAHSICNTDFLPRASRFDQLQDLDWAFGSMGIQDQAKHLATLYIEDLGDLIIETVDKDFGFSRYAERLGRTASSFNPIQEKLNEKSSLLDDILGGLLTERLNSFQPDVIGFSVPFPGNLYGAFKCAQLIKEYFPKVKTIMGGGYPNTELRKLKDNRVFKYFDYISLDDGEGPIMGILERIASNSEDTGMLQRTYILDRDNNEVKYCFQPQAQHISHAEVGTPDYSDLPLDDYLSIIEVVNPMHRMWSDGRWNKMTIAHGCYWKKCSFCDVSLDYISRYDAAPAEMLVDRIETIVEQTGQNGFHFVDEAAPPLVLRDFALELLRRNVKISWWTNIRFEKTFSADLCRLLAASGCIAVTGGLEVASDRLLQKMKKGVSIEQVARVTRDFTNAGIMVHAYLMYGFPTQTAQETIDSLEVVRQLFEHNVIQSGFWHQFAMTAHSPVGKNPEAYEVVKIGPEFKGFAENDLFHQDPKGCDHERFGSGLSKAIFNYMHGLCLDWPVEEWFDFKVPKTKEPYFRIEQAIEQKGKKDQELIDHKVYWLGAQSELEFFTAKKKGKTVERAKLLLDLKSGREEIAGDKQDLIWLQETLDVSCIENEKFLSVIELMEDYEKCTGKKFNKLASSHIWHAIRDAGLVLIR</sequence>
<dbReference type="Gene3D" id="3.40.50.280">
    <property type="entry name" value="Cobalamin-binding domain"/>
    <property type="match status" value="1"/>
</dbReference>
<accession>A0AAE3XTL5</accession>
<evidence type="ECO:0000259" key="6">
    <source>
        <dbReference type="PROSITE" id="PS51332"/>
    </source>
</evidence>
<keyword evidence="9" id="KW-1185">Reference proteome</keyword>
<dbReference type="GO" id="GO:0003824">
    <property type="term" value="F:catalytic activity"/>
    <property type="evidence" value="ECO:0007669"/>
    <property type="project" value="InterPro"/>
</dbReference>
<feature type="domain" description="B12-binding" evidence="6">
    <location>
        <begin position="144"/>
        <end position="284"/>
    </location>
</feature>
<dbReference type="InterPro" id="IPR051198">
    <property type="entry name" value="BchE-like"/>
</dbReference>
<dbReference type="EMBL" id="JAVDQD010000010">
    <property type="protein sequence ID" value="MDR6241636.1"/>
    <property type="molecule type" value="Genomic_DNA"/>
</dbReference>
<evidence type="ECO:0000256" key="5">
    <source>
        <dbReference type="ARBA" id="ARBA00023014"/>
    </source>
</evidence>
<keyword evidence="3" id="KW-0479">Metal-binding</keyword>
<keyword evidence="2" id="KW-0949">S-adenosyl-L-methionine</keyword>
<dbReference type="AlphaFoldDB" id="A0AAE3XTL5"/>
<gene>
    <name evidence="8" type="ORF">HNQ88_004723</name>
</gene>
<dbReference type="SFLD" id="SFLDS00029">
    <property type="entry name" value="Radical_SAM"/>
    <property type="match status" value="1"/>
</dbReference>
<protein>
    <submittedName>
        <fullName evidence="8">Radical SAM superfamily enzyme YgiQ (UPF0313 family)</fullName>
    </submittedName>
</protein>
<dbReference type="GO" id="GO:0005829">
    <property type="term" value="C:cytosol"/>
    <property type="evidence" value="ECO:0007669"/>
    <property type="project" value="TreeGrafter"/>
</dbReference>
<name>A0AAE3XTL5_9BACT</name>
<dbReference type="InterPro" id="IPR058240">
    <property type="entry name" value="rSAM_sf"/>
</dbReference>
<dbReference type="InterPro" id="IPR006638">
    <property type="entry name" value="Elp3/MiaA/NifB-like_rSAM"/>
</dbReference>
<dbReference type="Proteomes" id="UP001185092">
    <property type="component" value="Unassembled WGS sequence"/>
</dbReference>
<dbReference type="SMART" id="SM00729">
    <property type="entry name" value="Elp3"/>
    <property type="match status" value="1"/>
</dbReference>
<evidence type="ECO:0000313" key="8">
    <source>
        <dbReference type="EMBL" id="MDR6241636.1"/>
    </source>
</evidence>
<comment type="caution">
    <text evidence="8">The sequence shown here is derived from an EMBL/GenBank/DDBJ whole genome shotgun (WGS) entry which is preliminary data.</text>
</comment>
<evidence type="ECO:0000256" key="2">
    <source>
        <dbReference type="ARBA" id="ARBA00022691"/>
    </source>
</evidence>
<dbReference type="SUPFAM" id="SSF102114">
    <property type="entry name" value="Radical SAM enzymes"/>
    <property type="match status" value="1"/>
</dbReference>
<dbReference type="PANTHER" id="PTHR43409">
    <property type="entry name" value="ANAEROBIC MAGNESIUM-PROTOPORPHYRIN IX MONOMETHYL ESTER CYCLASE-RELATED"/>
    <property type="match status" value="1"/>
</dbReference>
<dbReference type="Gene3D" id="3.80.30.20">
    <property type="entry name" value="tm_1862 like domain"/>
    <property type="match status" value="1"/>
</dbReference>
<evidence type="ECO:0000256" key="3">
    <source>
        <dbReference type="ARBA" id="ARBA00022723"/>
    </source>
</evidence>
<dbReference type="PROSITE" id="PS51332">
    <property type="entry name" value="B12_BINDING"/>
    <property type="match status" value="1"/>
</dbReference>
<dbReference type="PANTHER" id="PTHR43409:SF7">
    <property type="entry name" value="BLL1977 PROTEIN"/>
    <property type="match status" value="1"/>
</dbReference>
<evidence type="ECO:0000313" key="9">
    <source>
        <dbReference type="Proteomes" id="UP001185092"/>
    </source>
</evidence>
<evidence type="ECO:0000256" key="4">
    <source>
        <dbReference type="ARBA" id="ARBA00023004"/>
    </source>
</evidence>